<dbReference type="PANTHER" id="PTHR43441">
    <property type="entry name" value="RIBOSOMAL-PROTEIN-SERINE ACETYLTRANSFERASE"/>
    <property type="match status" value="1"/>
</dbReference>
<keyword evidence="3" id="KW-1185">Reference proteome</keyword>
<proteinExistence type="predicted"/>
<dbReference type="EMBL" id="NKUJ01000104">
    <property type="protein sequence ID" value="RMJ13622.1"/>
    <property type="molecule type" value="Genomic_DNA"/>
</dbReference>
<dbReference type="InterPro" id="IPR000182">
    <property type="entry name" value="GNAT_dom"/>
</dbReference>
<accession>A0A3M2S8T7</accession>
<organism evidence="2 3">
    <name type="scientific">Fusarium kuroshium</name>
    <dbReference type="NCBI Taxonomy" id="2010991"/>
    <lineage>
        <taxon>Eukaryota</taxon>
        <taxon>Fungi</taxon>
        <taxon>Dikarya</taxon>
        <taxon>Ascomycota</taxon>
        <taxon>Pezizomycotina</taxon>
        <taxon>Sordariomycetes</taxon>
        <taxon>Hypocreomycetidae</taxon>
        <taxon>Hypocreales</taxon>
        <taxon>Nectriaceae</taxon>
        <taxon>Fusarium</taxon>
        <taxon>Fusarium solani species complex</taxon>
    </lineage>
</organism>
<comment type="caution">
    <text evidence="2">The sequence shown here is derived from an EMBL/GenBank/DDBJ whole genome shotgun (WGS) entry which is preliminary data.</text>
</comment>
<gene>
    <name evidence="2" type="ORF">CDV36_006722</name>
</gene>
<evidence type="ECO:0000313" key="3">
    <source>
        <dbReference type="Proteomes" id="UP000277212"/>
    </source>
</evidence>
<reference evidence="2 3" key="1">
    <citation type="submission" date="2017-06" db="EMBL/GenBank/DDBJ databases">
        <title>Comparative genomic analysis of Ambrosia Fusariam Clade fungi.</title>
        <authorList>
            <person name="Stajich J.E."/>
            <person name="Carrillo J."/>
            <person name="Kijimoto T."/>
            <person name="Eskalen A."/>
            <person name="O'Donnell K."/>
            <person name="Kasson M."/>
        </authorList>
    </citation>
    <scope>NUCLEOTIDE SEQUENCE [LARGE SCALE GENOMIC DNA]</scope>
    <source>
        <strain evidence="2">UCR3666</strain>
    </source>
</reference>
<dbReference type="PANTHER" id="PTHR43441:SF2">
    <property type="entry name" value="FAMILY ACETYLTRANSFERASE, PUTATIVE (AFU_ORTHOLOGUE AFUA_7G00850)-RELATED"/>
    <property type="match status" value="1"/>
</dbReference>
<name>A0A3M2S8T7_9HYPO</name>
<dbReference type="InterPro" id="IPR051908">
    <property type="entry name" value="Ribosomal_N-acetyltransferase"/>
</dbReference>
<evidence type="ECO:0000313" key="2">
    <source>
        <dbReference type="EMBL" id="RMJ13622.1"/>
    </source>
</evidence>
<sequence>MVDNKQQLLLYNQRTHSYLTKIILGGITMSEQPVGPLTPKGKALPPSRVSLDGKYTSLVPLDVSHADALFEHLGGEEHGHLWTYMFGGPYLDQDEWRETQEVWSKREDTIFFTVLSGPREDSGSEPVGQMSYLNIVPDQRRIEIGSVILGGKLKQTRAATEAFYLLIKHAFEELGYLRVEWKANHLNKPSLSAAERLGFVFEGIFRKHMVLKGRRRDTAWFSITDDEWPLVKKAFEEWLSEDNFDENGKQIKALKSIRQALQEEQK</sequence>
<dbReference type="FunFam" id="3.40.630.30:FF:000047">
    <property type="entry name" value="Acetyltransferase, GNAT family"/>
    <property type="match status" value="1"/>
</dbReference>
<protein>
    <recommendedName>
        <fullName evidence="1">N-acetyltransferase domain-containing protein</fullName>
    </recommendedName>
</protein>
<evidence type="ECO:0000259" key="1">
    <source>
        <dbReference type="Pfam" id="PF13302"/>
    </source>
</evidence>
<dbReference type="Proteomes" id="UP000277212">
    <property type="component" value="Unassembled WGS sequence"/>
</dbReference>
<dbReference type="AlphaFoldDB" id="A0A3M2S8T7"/>
<feature type="domain" description="N-acetyltransferase" evidence="1">
    <location>
        <begin position="58"/>
        <end position="200"/>
    </location>
</feature>
<dbReference type="InterPro" id="IPR016181">
    <property type="entry name" value="Acyl_CoA_acyltransferase"/>
</dbReference>
<dbReference type="GO" id="GO:0008999">
    <property type="term" value="F:protein-N-terminal-alanine acetyltransferase activity"/>
    <property type="evidence" value="ECO:0007669"/>
    <property type="project" value="TreeGrafter"/>
</dbReference>
<dbReference type="OrthoDB" id="41238at2759"/>
<dbReference type="Pfam" id="PF13302">
    <property type="entry name" value="Acetyltransf_3"/>
    <property type="match status" value="1"/>
</dbReference>
<dbReference type="SUPFAM" id="SSF55729">
    <property type="entry name" value="Acyl-CoA N-acyltransferases (Nat)"/>
    <property type="match status" value="1"/>
</dbReference>
<dbReference type="GO" id="GO:1990189">
    <property type="term" value="F:protein N-terminal-serine acetyltransferase activity"/>
    <property type="evidence" value="ECO:0007669"/>
    <property type="project" value="TreeGrafter"/>
</dbReference>
<dbReference type="Gene3D" id="3.40.630.30">
    <property type="match status" value="1"/>
</dbReference>